<dbReference type="PANTHER" id="PTHR34385">
    <property type="entry name" value="D-ALANYL-D-ALANINE CARBOXYPEPTIDASE"/>
    <property type="match status" value="1"/>
</dbReference>
<dbReference type="GO" id="GO:0004180">
    <property type="term" value="F:carboxypeptidase activity"/>
    <property type="evidence" value="ECO:0007669"/>
    <property type="project" value="UniProtKB-KW"/>
</dbReference>
<sequence>MKIQRQFPWKELIKWGSAILACLGVAYLLYLNNQYEKKPVDNTPSQAQTKPTTTEPAPTPKEVQVTLPGATPIPARQEDYQADGSIWQIVNQTRGFKQPTYVPSDLQTADVPTLPGRGPEERSLRSAIMPDLKALMAAAESAGSPVRLGSGYRSYQTQVGLFNRYARQVGETQAARFSARPGYSEHQSGLALDFGSPDGRCWVDDCFKNTKAGKWLAAHAHEYGFVLRYPEGKQSIVGYQYEAWHFRYVGRELAGALHQSGLTLEEALPYLEKAQNELKQKETSS</sequence>
<evidence type="ECO:0000259" key="3">
    <source>
        <dbReference type="Pfam" id="PF02557"/>
    </source>
</evidence>
<keyword evidence="4" id="KW-0645">Protease</keyword>
<proteinExistence type="predicted"/>
<feature type="domain" description="D-alanyl-D-alanine carboxypeptidase-like core" evidence="3">
    <location>
        <begin position="122"/>
        <end position="250"/>
    </location>
</feature>
<evidence type="ECO:0000256" key="2">
    <source>
        <dbReference type="SAM" id="Phobius"/>
    </source>
</evidence>
<keyword evidence="4" id="KW-0121">Carboxypeptidase</keyword>
<keyword evidence="2" id="KW-1133">Transmembrane helix</keyword>
<dbReference type="GO" id="GO:0006508">
    <property type="term" value="P:proteolysis"/>
    <property type="evidence" value="ECO:0007669"/>
    <property type="project" value="InterPro"/>
</dbReference>
<evidence type="ECO:0000256" key="1">
    <source>
        <dbReference type="SAM" id="MobiDB-lite"/>
    </source>
</evidence>
<dbReference type="SUPFAM" id="SSF55166">
    <property type="entry name" value="Hedgehog/DD-peptidase"/>
    <property type="match status" value="1"/>
</dbReference>
<keyword evidence="4" id="KW-0378">Hydrolase</keyword>
<dbReference type="CDD" id="cd14852">
    <property type="entry name" value="LD-carboxypeptidase"/>
    <property type="match status" value="1"/>
</dbReference>
<gene>
    <name evidence="4" type="ORF">FBF37_01285</name>
</gene>
<feature type="region of interest" description="Disordered" evidence="1">
    <location>
        <begin position="38"/>
        <end position="61"/>
    </location>
</feature>
<dbReference type="InterPro" id="IPR003709">
    <property type="entry name" value="VanY-like_core_dom"/>
</dbReference>
<evidence type="ECO:0000313" key="5">
    <source>
        <dbReference type="Proteomes" id="UP000310639"/>
    </source>
</evidence>
<feature type="transmembrane region" description="Helical" evidence="2">
    <location>
        <begin position="12"/>
        <end position="30"/>
    </location>
</feature>
<protein>
    <submittedName>
        <fullName evidence="4">D-alanyl-D-alanine carboxypeptidase family protein</fullName>
    </submittedName>
</protein>
<reference evidence="4 5" key="1">
    <citation type="submission" date="2019-04" db="EMBL/GenBank/DDBJ databases">
        <title>Saccharibacteria TM7 genomes.</title>
        <authorList>
            <person name="Bor B."/>
            <person name="He X."/>
            <person name="Chen T."/>
            <person name="Dewhirst F.E."/>
        </authorList>
    </citation>
    <scope>NUCLEOTIDE SEQUENCE [LARGE SCALE GENOMIC DNA]</scope>
    <source>
        <strain evidence="4 5">BB001</strain>
    </source>
</reference>
<dbReference type="Pfam" id="PF02557">
    <property type="entry name" value="VanY"/>
    <property type="match status" value="1"/>
</dbReference>
<organism evidence="4 5">
    <name type="scientific">Candidatus Nanosynbacter featherlites</name>
    <dbReference type="NCBI Taxonomy" id="2572088"/>
    <lineage>
        <taxon>Bacteria</taxon>
        <taxon>Candidatus Saccharimonadota</taxon>
        <taxon>Candidatus Saccharimonadia</taxon>
        <taxon>Candidatus Nanosynbacterales</taxon>
        <taxon>Candidatus Nanosynbacteraceae</taxon>
        <taxon>Candidatus Nanosynbacter</taxon>
    </lineage>
</organism>
<feature type="region of interest" description="Disordered" evidence="1">
    <location>
        <begin position="100"/>
        <end position="121"/>
    </location>
</feature>
<dbReference type="RefSeq" id="WP_138078735.1">
    <property type="nucleotide sequence ID" value="NZ_CP040004.1"/>
</dbReference>
<dbReference type="InterPro" id="IPR052179">
    <property type="entry name" value="DD-CPase-like"/>
</dbReference>
<feature type="compositionally biased region" description="Low complexity" evidence="1">
    <location>
        <begin position="46"/>
        <end position="61"/>
    </location>
</feature>
<evidence type="ECO:0000313" key="4">
    <source>
        <dbReference type="EMBL" id="QCT42105.1"/>
    </source>
</evidence>
<keyword evidence="2" id="KW-0812">Transmembrane</keyword>
<keyword evidence="5" id="KW-1185">Reference proteome</keyword>
<dbReference type="EMBL" id="CP040004">
    <property type="protein sequence ID" value="QCT42105.1"/>
    <property type="molecule type" value="Genomic_DNA"/>
</dbReference>
<dbReference type="InterPro" id="IPR058193">
    <property type="entry name" value="VanY/YodJ_core_dom"/>
</dbReference>
<dbReference type="OrthoDB" id="9792074at2"/>
<dbReference type="AlphaFoldDB" id="A0A4P9A2V1"/>
<dbReference type="PANTHER" id="PTHR34385:SF1">
    <property type="entry name" value="PEPTIDOGLYCAN L-ALANYL-D-GLUTAMATE ENDOPEPTIDASE CWLK"/>
    <property type="match status" value="1"/>
</dbReference>
<dbReference type="InterPro" id="IPR009045">
    <property type="entry name" value="Zn_M74/Hedgehog-like"/>
</dbReference>
<accession>A0A4P9A2V1</accession>
<name>A0A4P9A2V1_9BACT</name>
<dbReference type="KEGG" id="nft:FBF37_01285"/>
<dbReference type="Proteomes" id="UP000310639">
    <property type="component" value="Chromosome"/>
</dbReference>
<dbReference type="Gene3D" id="3.30.1380.10">
    <property type="match status" value="1"/>
</dbReference>
<keyword evidence="2" id="KW-0472">Membrane</keyword>